<organism evidence="6 7">
    <name type="scientific">Cnephaeus nilssonii</name>
    <name type="common">Northern bat</name>
    <name type="synonym">Eptesicus nilssonii</name>
    <dbReference type="NCBI Taxonomy" id="3371016"/>
    <lineage>
        <taxon>Eukaryota</taxon>
        <taxon>Metazoa</taxon>
        <taxon>Chordata</taxon>
        <taxon>Craniata</taxon>
        <taxon>Vertebrata</taxon>
        <taxon>Euteleostomi</taxon>
        <taxon>Mammalia</taxon>
        <taxon>Eutheria</taxon>
        <taxon>Laurasiatheria</taxon>
        <taxon>Chiroptera</taxon>
        <taxon>Yangochiroptera</taxon>
        <taxon>Vespertilionidae</taxon>
        <taxon>Cnephaeus</taxon>
    </lineage>
</organism>
<evidence type="ECO:0000256" key="4">
    <source>
        <dbReference type="SAM" id="MobiDB-lite"/>
    </source>
</evidence>
<keyword evidence="2" id="KW-0238">DNA-binding</keyword>
<dbReference type="InterPro" id="IPR004875">
    <property type="entry name" value="DDE_SF_endonuclease_dom"/>
</dbReference>
<evidence type="ECO:0000313" key="6">
    <source>
        <dbReference type="EMBL" id="KAK1327562.1"/>
    </source>
</evidence>
<dbReference type="InterPro" id="IPR006600">
    <property type="entry name" value="HTH_CenpB_DNA-bd_dom"/>
</dbReference>
<dbReference type="Proteomes" id="UP001177744">
    <property type="component" value="Unassembled WGS sequence"/>
</dbReference>
<dbReference type="GO" id="GO:0003677">
    <property type="term" value="F:DNA binding"/>
    <property type="evidence" value="ECO:0007669"/>
    <property type="project" value="UniProtKB-KW"/>
</dbReference>
<dbReference type="InterPro" id="IPR009057">
    <property type="entry name" value="Homeodomain-like_sf"/>
</dbReference>
<dbReference type="AlphaFoldDB" id="A0AA40HA97"/>
<evidence type="ECO:0000256" key="2">
    <source>
        <dbReference type="ARBA" id="ARBA00023125"/>
    </source>
</evidence>
<gene>
    <name evidence="6" type="ORF">QTO34_013064</name>
</gene>
<dbReference type="PROSITE" id="PS51253">
    <property type="entry name" value="HTH_CENPB"/>
    <property type="match status" value="1"/>
</dbReference>
<reference evidence="6" key="1">
    <citation type="submission" date="2023-06" db="EMBL/GenBank/DDBJ databases">
        <title>Reference genome for the Northern bat (Eptesicus nilssonii), a most northern bat species.</title>
        <authorList>
            <person name="Laine V.N."/>
            <person name="Pulliainen A.T."/>
            <person name="Lilley T.M."/>
        </authorList>
    </citation>
    <scope>NUCLEOTIDE SEQUENCE</scope>
    <source>
        <strain evidence="6">BLF_Eptnil</strain>
        <tissue evidence="6">Kidney</tissue>
    </source>
</reference>
<sequence>MGPKKISDSKVKRKVVRTTIELKKEIIANYDKGVRVSDLATKYGMAKSTISTILKHKEAIKKADVAKGVTVLTKQRSQAIEEVEKLLLIWINEKQLAGDSISEAMICEKAKMLHTDLLKDSPGMSAQSGSFKASRGWFDKFKKRSGIHHVVRHGESDSTNKVAADNFVTEFQEFVEAEGFVPQQVPLLEENAKETYITQEEKSLPGHKPVKDRLTLLLCGNASGDFKLKPLLVYHPENLRVFRKNNVMKNKWNVMWRANSKAWVTRQIFIEWVHEVFAPSVKKYLWEKQLPLRALLVMDEAPAHPPGWEAELTEEHSFIAVRFLPPPITPLIQPMGQQVISDFKKLYTKALFQRCFEVTSETHLTLSEFWKEHFNILTCLRLIDEAWGGVCSRTLQAAWKKLWPESVADRACEDPPESVVEDIVSLGKSMGLEVDDDDVEELVEDHSTELTTEELQDLQREQQQPAAEERSSEEGREDIPTSLIKGMLGKWGEMQSFIEKYHPDKEVANRAISLFNDNAVLHFRQVLNRRQKQSQGRYLVRQRPSEPEARSSGAKRRKRKDPRRIAT</sequence>
<dbReference type="PANTHER" id="PTHR19303">
    <property type="entry name" value="TRANSPOSON"/>
    <property type="match status" value="1"/>
</dbReference>
<proteinExistence type="predicted"/>
<feature type="domain" description="HTH CENPB-type" evidence="5">
    <location>
        <begin position="71"/>
        <end position="151"/>
    </location>
</feature>
<feature type="compositionally biased region" description="Basic and acidic residues" evidence="4">
    <location>
        <begin position="467"/>
        <end position="479"/>
    </location>
</feature>
<dbReference type="GO" id="GO:0005634">
    <property type="term" value="C:nucleus"/>
    <property type="evidence" value="ECO:0007669"/>
    <property type="project" value="UniProtKB-SubCell"/>
</dbReference>
<dbReference type="Pfam" id="PF03184">
    <property type="entry name" value="DDE_1"/>
    <property type="match status" value="1"/>
</dbReference>
<feature type="region of interest" description="Disordered" evidence="4">
    <location>
        <begin position="531"/>
        <end position="567"/>
    </location>
</feature>
<comment type="subcellular location">
    <subcellularLocation>
        <location evidence="1">Nucleus</location>
    </subcellularLocation>
</comment>
<dbReference type="InterPro" id="IPR007889">
    <property type="entry name" value="HTH_Psq"/>
</dbReference>
<evidence type="ECO:0000313" key="7">
    <source>
        <dbReference type="Proteomes" id="UP001177744"/>
    </source>
</evidence>
<accession>A0AA40HA97</accession>
<keyword evidence="7" id="KW-1185">Reference proteome</keyword>
<dbReference type="InterPro" id="IPR050863">
    <property type="entry name" value="CenT-Element_Derived"/>
</dbReference>
<dbReference type="SUPFAM" id="SSF46689">
    <property type="entry name" value="Homeodomain-like"/>
    <property type="match status" value="2"/>
</dbReference>
<comment type="caution">
    <text evidence="6">The sequence shown here is derived from an EMBL/GenBank/DDBJ whole genome shotgun (WGS) entry which is preliminary data.</text>
</comment>
<dbReference type="EMBL" id="JAULJE010000028">
    <property type="protein sequence ID" value="KAK1327562.1"/>
    <property type="molecule type" value="Genomic_DNA"/>
</dbReference>
<dbReference type="SMART" id="SM00674">
    <property type="entry name" value="CENPB"/>
    <property type="match status" value="1"/>
</dbReference>
<protein>
    <recommendedName>
        <fullName evidence="5">HTH CENPB-type domain-containing protein</fullName>
    </recommendedName>
</protein>
<evidence type="ECO:0000256" key="3">
    <source>
        <dbReference type="ARBA" id="ARBA00023242"/>
    </source>
</evidence>
<name>A0AA40HA97_CNENI</name>
<dbReference type="Pfam" id="PF03221">
    <property type="entry name" value="HTH_Tnp_Tc5"/>
    <property type="match status" value="1"/>
</dbReference>
<feature type="compositionally biased region" description="Basic residues" evidence="4">
    <location>
        <begin position="553"/>
        <end position="567"/>
    </location>
</feature>
<evidence type="ECO:0000259" key="5">
    <source>
        <dbReference type="PROSITE" id="PS51253"/>
    </source>
</evidence>
<feature type="region of interest" description="Disordered" evidence="4">
    <location>
        <begin position="450"/>
        <end position="481"/>
    </location>
</feature>
<dbReference type="PANTHER" id="PTHR19303:SF27">
    <property type="entry name" value="HTH CENPB-TYPE DOMAIN-CONTAINING PROTEIN"/>
    <property type="match status" value="1"/>
</dbReference>
<keyword evidence="3" id="KW-0539">Nucleus</keyword>
<dbReference type="Pfam" id="PF04218">
    <property type="entry name" value="CENP-B_N"/>
    <property type="match status" value="1"/>
</dbReference>
<evidence type="ECO:0000256" key="1">
    <source>
        <dbReference type="ARBA" id="ARBA00004123"/>
    </source>
</evidence>
<dbReference type="Gene3D" id="1.10.10.60">
    <property type="entry name" value="Homeodomain-like"/>
    <property type="match status" value="2"/>
</dbReference>